<evidence type="ECO:0000313" key="2">
    <source>
        <dbReference type="EMBL" id="MBC8532105.1"/>
    </source>
</evidence>
<dbReference type="PANTHER" id="PTHR30336">
    <property type="entry name" value="INNER MEMBRANE PROTEIN, PROBABLE PERMEASE"/>
    <property type="match status" value="1"/>
</dbReference>
<name>A0A926D484_9FIRM</name>
<evidence type="ECO:0000313" key="3">
    <source>
        <dbReference type="Proteomes" id="UP000623172"/>
    </source>
</evidence>
<organism evidence="2 3">
    <name type="scientific">Gehongia tenuis</name>
    <dbReference type="NCBI Taxonomy" id="2763655"/>
    <lineage>
        <taxon>Bacteria</taxon>
        <taxon>Bacillati</taxon>
        <taxon>Bacillota</taxon>
        <taxon>Clostridia</taxon>
        <taxon>Christensenellales</taxon>
        <taxon>Christensenellaceae</taxon>
        <taxon>Gehongia</taxon>
    </lineage>
</organism>
<reference evidence="2" key="1">
    <citation type="submission" date="2020-08" db="EMBL/GenBank/DDBJ databases">
        <title>Genome public.</title>
        <authorList>
            <person name="Liu C."/>
            <person name="Sun Q."/>
        </authorList>
    </citation>
    <scope>NUCLEOTIDE SEQUENCE</scope>
    <source>
        <strain evidence="2">NSJ-53</strain>
    </source>
</reference>
<comment type="caution">
    <text evidence="2">The sequence shown here is derived from an EMBL/GenBank/DDBJ whole genome shotgun (WGS) entry which is preliminary data.</text>
</comment>
<dbReference type="EMBL" id="JACRSR010000004">
    <property type="protein sequence ID" value="MBC8532105.1"/>
    <property type="molecule type" value="Genomic_DNA"/>
</dbReference>
<dbReference type="InterPro" id="IPR003848">
    <property type="entry name" value="DUF218"/>
</dbReference>
<dbReference type="Proteomes" id="UP000623172">
    <property type="component" value="Unassembled WGS sequence"/>
</dbReference>
<evidence type="ECO:0000259" key="1">
    <source>
        <dbReference type="Pfam" id="PF02698"/>
    </source>
</evidence>
<proteinExistence type="predicted"/>
<dbReference type="Pfam" id="PF02698">
    <property type="entry name" value="DUF218"/>
    <property type="match status" value="1"/>
</dbReference>
<dbReference type="InterPro" id="IPR051599">
    <property type="entry name" value="Cell_Envelope_Assoc"/>
</dbReference>
<protein>
    <submittedName>
        <fullName evidence="2">YdcF family protein</fullName>
    </submittedName>
</protein>
<dbReference type="CDD" id="cd06259">
    <property type="entry name" value="YdcF-like"/>
    <property type="match status" value="1"/>
</dbReference>
<dbReference type="AlphaFoldDB" id="A0A926D484"/>
<dbReference type="Gene3D" id="3.40.50.620">
    <property type="entry name" value="HUPs"/>
    <property type="match status" value="1"/>
</dbReference>
<dbReference type="RefSeq" id="WP_249317202.1">
    <property type="nucleotide sequence ID" value="NZ_JACRSR010000004.1"/>
</dbReference>
<dbReference type="GO" id="GO:0005886">
    <property type="term" value="C:plasma membrane"/>
    <property type="evidence" value="ECO:0007669"/>
    <property type="project" value="TreeGrafter"/>
</dbReference>
<sequence length="199" mass="21847">MIRGLIKLILSLASIVVVAECVIQVLILIDYTGDKAEKAEIAWVLGAALDDEGKVEGSLKTRLDKAVELYKYGYAPRLIVSGGRQVGQLISEAQAMKTYLVQNGVPEDAIITEETALNTWENLERCGAITKDQGYGSVLVVTSDFHVARTKWMLKDQGYENMLVVAAESPKNWATKIANHLQESVSVVKYGYNKLKGSL</sequence>
<feature type="domain" description="DUF218" evidence="1">
    <location>
        <begin position="42"/>
        <end position="179"/>
    </location>
</feature>
<gene>
    <name evidence="2" type="ORF">H8696_09620</name>
</gene>
<dbReference type="PANTHER" id="PTHR30336:SF20">
    <property type="entry name" value="DUF218 DOMAIN-CONTAINING PROTEIN"/>
    <property type="match status" value="1"/>
</dbReference>
<dbReference type="InterPro" id="IPR014729">
    <property type="entry name" value="Rossmann-like_a/b/a_fold"/>
</dbReference>
<accession>A0A926D484</accession>
<keyword evidence="3" id="KW-1185">Reference proteome</keyword>